<dbReference type="Proteomes" id="UP000182332">
    <property type="component" value="Unassembled WGS sequence"/>
</dbReference>
<dbReference type="InterPro" id="IPR018637">
    <property type="entry name" value="DUF2059"/>
</dbReference>
<name>A0A1C2D9W8_9PSED</name>
<accession>A0A1C2D9W8</accession>
<evidence type="ECO:0000313" key="4">
    <source>
        <dbReference type="EMBL" id="OCX11557.1"/>
    </source>
</evidence>
<evidence type="ECO:0000313" key="3">
    <source>
        <dbReference type="EMBL" id="HEF28909.1"/>
    </source>
</evidence>
<feature type="domain" description="DUF2059" evidence="2">
    <location>
        <begin position="91"/>
        <end position="148"/>
    </location>
</feature>
<evidence type="ECO:0000313" key="5">
    <source>
        <dbReference type="EMBL" id="SET70005.1"/>
    </source>
</evidence>
<proteinExistence type="predicted"/>
<evidence type="ECO:0000313" key="7">
    <source>
        <dbReference type="Proteomes" id="UP000182332"/>
    </source>
</evidence>
<dbReference type="OrthoDB" id="490569at2"/>
<feature type="signal peptide" evidence="1">
    <location>
        <begin position="1"/>
        <end position="22"/>
    </location>
</feature>
<dbReference type="EMBL" id="DSIN01000035">
    <property type="protein sequence ID" value="HEF28909.1"/>
    <property type="molecule type" value="Genomic_DNA"/>
</dbReference>
<evidence type="ECO:0000313" key="6">
    <source>
        <dbReference type="Proteomes" id="UP000095143"/>
    </source>
</evidence>
<organism evidence="4 6">
    <name type="scientific">Pseudomonas graminis</name>
    <dbReference type="NCBI Taxonomy" id="158627"/>
    <lineage>
        <taxon>Bacteria</taxon>
        <taxon>Pseudomonadati</taxon>
        <taxon>Pseudomonadota</taxon>
        <taxon>Gammaproteobacteria</taxon>
        <taxon>Pseudomonadales</taxon>
        <taxon>Pseudomonadaceae</taxon>
        <taxon>Pseudomonas</taxon>
    </lineage>
</organism>
<gene>
    <name evidence="4" type="ORF">BBI10_25620</name>
    <name evidence="3" type="ORF">ENP23_24520</name>
    <name evidence="5" type="ORF">SAMN05216197_12146</name>
</gene>
<dbReference type="EMBL" id="FOHW01000021">
    <property type="protein sequence ID" value="SET70005.1"/>
    <property type="molecule type" value="Genomic_DNA"/>
</dbReference>
<feature type="chain" id="PRO_5010650799" evidence="1">
    <location>
        <begin position="23"/>
        <end position="178"/>
    </location>
</feature>
<dbReference type="AlphaFoldDB" id="A0A1C2D9W8"/>
<dbReference type="RefSeq" id="WP_065992947.1">
    <property type="nucleotide sequence ID" value="NZ_FOHW01000021.1"/>
</dbReference>
<evidence type="ECO:0000256" key="1">
    <source>
        <dbReference type="SAM" id="SignalP"/>
    </source>
</evidence>
<reference evidence="4 6" key="1">
    <citation type="submission" date="2016-08" db="EMBL/GenBank/DDBJ databases">
        <title>Whole genome sequence of Pseudomonas graminis strain UASWS1507, a potential biological control agent for agriculture.</title>
        <authorList>
            <person name="Crovadore J."/>
            <person name="Calmin G."/>
            <person name="Chablais R."/>
            <person name="Cochard B."/>
            <person name="Lefort F."/>
        </authorList>
    </citation>
    <scope>NUCLEOTIDE SEQUENCE [LARGE SCALE GENOMIC DNA]</scope>
    <source>
        <strain evidence="4 6">UASWS1507</strain>
    </source>
</reference>
<dbReference type="EMBL" id="MDEN01000069">
    <property type="protein sequence ID" value="OCX11557.1"/>
    <property type="molecule type" value="Genomic_DNA"/>
</dbReference>
<evidence type="ECO:0000259" key="2">
    <source>
        <dbReference type="Pfam" id="PF09832"/>
    </source>
</evidence>
<reference evidence="3" key="3">
    <citation type="journal article" date="2020" name="mSystems">
        <title>Genome- and Community-Level Interaction Insights into Carbon Utilization and Element Cycling Functions of Hydrothermarchaeota in Hydrothermal Sediment.</title>
        <authorList>
            <person name="Zhou Z."/>
            <person name="Liu Y."/>
            <person name="Xu W."/>
            <person name="Pan J."/>
            <person name="Luo Z.H."/>
            <person name="Li M."/>
        </authorList>
    </citation>
    <scope>NUCLEOTIDE SEQUENCE [LARGE SCALE GENOMIC DNA]</scope>
    <source>
        <strain evidence="3">SpSt-200</strain>
    </source>
</reference>
<dbReference type="Pfam" id="PF09832">
    <property type="entry name" value="DUF2059"/>
    <property type="match status" value="1"/>
</dbReference>
<keyword evidence="1" id="KW-0732">Signal</keyword>
<dbReference type="STRING" id="158627.BW687_18085"/>
<sequence length="178" mass="19088">MTRLRAICAAVALVCASGQVLADTASHEASAVAFLKLAHADQLGAPVYMQVQQMFAQRFAETKAPASKQATLETYQGKANAALDQVISWPKLQPDMVKLYTSNFTESELKDLVAFYQSPLGQKVQAKMPQISQQSFQLTQSKLESAVPVVNKLLADMTKELTPAGAKPAAPAAPAKKP</sequence>
<reference evidence="5 7" key="2">
    <citation type="submission" date="2016-10" db="EMBL/GenBank/DDBJ databases">
        <authorList>
            <person name="de Groot N.N."/>
        </authorList>
    </citation>
    <scope>NUCLEOTIDE SEQUENCE [LARGE SCALE GENOMIC DNA]</scope>
    <source>
        <strain evidence="5 7">DSM 11363</strain>
    </source>
</reference>
<protein>
    <submittedName>
        <fullName evidence="3">DUF2059 domain-containing protein</fullName>
    </submittedName>
</protein>
<dbReference type="Proteomes" id="UP000095143">
    <property type="component" value="Unassembled WGS sequence"/>
</dbReference>